<accession>A0A365U7Z5</accession>
<dbReference type="Proteomes" id="UP000253370">
    <property type="component" value="Unassembled WGS sequence"/>
</dbReference>
<evidence type="ECO:0008006" key="4">
    <source>
        <dbReference type="Google" id="ProtNLM"/>
    </source>
</evidence>
<comment type="caution">
    <text evidence="2">The sequence shown here is derived from an EMBL/GenBank/DDBJ whole genome shotgun (WGS) entry which is preliminary data.</text>
</comment>
<evidence type="ECO:0000313" key="3">
    <source>
        <dbReference type="Proteomes" id="UP000253370"/>
    </source>
</evidence>
<protein>
    <recommendedName>
        <fullName evidence="4">DUF2087 domain-containing protein</fullName>
    </recommendedName>
</protein>
<evidence type="ECO:0000256" key="1">
    <source>
        <dbReference type="SAM" id="MobiDB-lite"/>
    </source>
</evidence>
<gene>
    <name evidence="2" type="ORF">DRV85_09575</name>
</gene>
<evidence type="ECO:0000313" key="2">
    <source>
        <dbReference type="EMBL" id="RBI84911.1"/>
    </source>
</evidence>
<dbReference type="EMBL" id="QNTQ01000008">
    <property type="protein sequence ID" value="RBI84911.1"/>
    <property type="molecule type" value="Genomic_DNA"/>
</dbReference>
<reference evidence="2 3" key="1">
    <citation type="submission" date="2018-07" db="EMBL/GenBank/DDBJ databases">
        <title>Rhodosalinus sp. strain E84T genomic sequence and assembly.</title>
        <authorList>
            <person name="Liu Z.-W."/>
            <person name="Lu D.-C."/>
        </authorList>
    </citation>
    <scope>NUCLEOTIDE SEQUENCE [LARGE SCALE GENOMIC DNA]</scope>
    <source>
        <strain evidence="2 3">E84</strain>
    </source>
</reference>
<keyword evidence="3" id="KW-1185">Reference proteome</keyword>
<organism evidence="2 3">
    <name type="scientific">Rhodosalinus halophilus</name>
    <dbReference type="NCBI Taxonomy" id="2259333"/>
    <lineage>
        <taxon>Bacteria</taxon>
        <taxon>Pseudomonadati</taxon>
        <taxon>Pseudomonadota</taxon>
        <taxon>Alphaproteobacteria</taxon>
        <taxon>Rhodobacterales</taxon>
        <taxon>Paracoccaceae</taxon>
        <taxon>Rhodosalinus</taxon>
    </lineage>
</organism>
<dbReference type="AlphaFoldDB" id="A0A365U7Z5"/>
<proteinExistence type="predicted"/>
<feature type="region of interest" description="Disordered" evidence="1">
    <location>
        <begin position="51"/>
        <end position="87"/>
    </location>
</feature>
<sequence>MSLLMGSIEGFPRGRTTEQLLALLAVDFDPLRRAAVVAELGELARQGAIRRGRDGRWRATAQSRAVQEGPPEPAESGATGPSSTWRI</sequence>
<name>A0A365U7Z5_9RHOB</name>